<keyword evidence="7" id="KW-1185">Reference proteome</keyword>
<accession>A0A2Z2NI95</accession>
<dbReference type="KEGG" id="gai:IMCC3135_00345"/>
<evidence type="ECO:0000259" key="5">
    <source>
        <dbReference type="PROSITE" id="PS51935"/>
    </source>
</evidence>
<dbReference type="PANTHER" id="PTHR47053:SF1">
    <property type="entry name" value="MUREIN DD-ENDOPEPTIDASE MEPH-RELATED"/>
    <property type="match status" value="1"/>
</dbReference>
<name>A0A2Z2NI95_9GAMM</name>
<dbReference type="Pfam" id="PF00877">
    <property type="entry name" value="NLPC_P60"/>
    <property type="match status" value="1"/>
</dbReference>
<evidence type="ECO:0000313" key="6">
    <source>
        <dbReference type="EMBL" id="ASJ70195.1"/>
    </source>
</evidence>
<dbReference type="AlphaFoldDB" id="A0A2Z2NI95"/>
<evidence type="ECO:0000256" key="4">
    <source>
        <dbReference type="ARBA" id="ARBA00022807"/>
    </source>
</evidence>
<dbReference type="SUPFAM" id="SSF54001">
    <property type="entry name" value="Cysteine proteinases"/>
    <property type="match status" value="1"/>
</dbReference>
<dbReference type="EC" id="3.4.-.-" evidence="6"/>
<proteinExistence type="inferred from homology"/>
<evidence type="ECO:0000256" key="3">
    <source>
        <dbReference type="ARBA" id="ARBA00022801"/>
    </source>
</evidence>
<dbReference type="Gene3D" id="2.30.30.40">
    <property type="entry name" value="SH3 Domains"/>
    <property type="match status" value="1"/>
</dbReference>
<feature type="domain" description="NlpC/P60" evidence="5">
    <location>
        <begin position="138"/>
        <end position="257"/>
    </location>
</feature>
<reference evidence="6 7" key="1">
    <citation type="submission" date="2016-12" db="EMBL/GenBank/DDBJ databases">
        <authorList>
            <person name="Song W.-J."/>
            <person name="Kurnit D.M."/>
        </authorList>
    </citation>
    <scope>NUCLEOTIDE SEQUENCE [LARGE SCALE GENOMIC DNA]</scope>
    <source>
        <strain evidence="6 7">IMCC3135</strain>
    </source>
</reference>
<dbReference type="InterPro" id="IPR041382">
    <property type="entry name" value="SH3_16"/>
</dbReference>
<dbReference type="PROSITE" id="PS51935">
    <property type="entry name" value="NLPC_P60"/>
    <property type="match status" value="1"/>
</dbReference>
<evidence type="ECO:0000256" key="2">
    <source>
        <dbReference type="ARBA" id="ARBA00022670"/>
    </source>
</evidence>
<evidence type="ECO:0000256" key="1">
    <source>
        <dbReference type="ARBA" id="ARBA00007074"/>
    </source>
</evidence>
<dbReference type="InterPro" id="IPR051202">
    <property type="entry name" value="Peptidase_C40"/>
</dbReference>
<keyword evidence="4" id="KW-0788">Thiol protease</keyword>
<evidence type="ECO:0000313" key="7">
    <source>
        <dbReference type="Proteomes" id="UP000250079"/>
    </source>
</evidence>
<gene>
    <name evidence="6" type="primary">ykfC</name>
    <name evidence="6" type="ORF">IMCC3135_00345</name>
</gene>
<keyword evidence="2" id="KW-0645">Protease</keyword>
<dbReference type="RefSeq" id="WP_169727385.1">
    <property type="nucleotide sequence ID" value="NZ_CP018632.1"/>
</dbReference>
<organism evidence="6 7">
    <name type="scientific">Granulosicoccus antarcticus IMCC3135</name>
    <dbReference type="NCBI Taxonomy" id="1192854"/>
    <lineage>
        <taxon>Bacteria</taxon>
        <taxon>Pseudomonadati</taxon>
        <taxon>Pseudomonadota</taxon>
        <taxon>Gammaproteobacteria</taxon>
        <taxon>Chromatiales</taxon>
        <taxon>Granulosicoccaceae</taxon>
        <taxon>Granulosicoccus</taxon>
    </lineage>
</organism>
<dbReference type="PANTHER" id="PTHR47053">
    <property type="entry name" value="MUREIN DD-ENDOPEPTIDASE MEPH-RELATED"/>
    <property type="match status" value="1"/>
</dbReference>
<dbReference type="EMBL" id="CP018632">
    <property type="protein sequence ID" value="ASJ70195.1"/>
    <property type="molecule type" value="Genomic_DNA"/>
</dbReference>
<dbReference type="GO" id="GO:0008234">
    <property type="term" value="F:cysteine-type peptidase activity"/>
    <property type="evidence" value="ECO:0007669"/>
    <property type="project" value="UniProtKB-KW"/>
</dbReference>
<comment type="similarity">
    <text evidence="1">Belongs to the peptidase C40 family.</text>
</comment>
<dbReference type="InterPro" id="IPR038765">
    <property type="entry name" value="Papain-like_cys_pep_sf"/>
</dbReference>
<protein>
    <submittedName>
        <fullName evidence="6">Gamma-D-glutamyl-L-lysine endopeptidase</fullName>
        <ecNumber evidence="6">3.4.-.-</ecNumber>
    </submittedName>
</protein>
<dbReference type="Pfam" id="PF18348">
    <property type="entry name" value="SH3_16"/>
    <property type="match status" value="1"/>
</dbReference>
<keyword evidence="3 6" id="KW-0378">Hydrolase</keyword>
<dbReference type="InterPro" id="IPR000064">
    <property type="entry name" value="NLP_P60_dom"/>
</dbReference>
<dbReference type="Proteomes" id="UP000250079">
    <property type="component" value="Chromosome"/>
</dbReference>
<dbReference type="Gene3D" id="3.90.1720.10">
    <property type="entry name" value="endopeptidase domain like (from Nostoc punctiforme)"/>
    <property type="match status" value="1"/>
</dbReference>
<dbReference type="GO" id="GO:0006508">
    <property type="term" value="P:proteolysis"/>
    <property type="evidence" value="ECO:0007669"/>
    <property type="project" value="UniProtKB-KW"/>
</dbReference>
<sequence>MQTPTVDLAVHVNAPIVTVFAQPAADARCTSEALYGEVIEVLAKQGDWLEIRQQRDGYKGFVEARHLTKPDSSASPVNSHWVSQRSTLLFQQADLKSPLSHRIPFGSELALSDTTTHSFSKTACGHYVWTAHCLPLSESHPANPLELASSLFLGSPYLWGGRSPAGIDCSGLVQALARSQGITLPRDSGDQEVWLQTDVEADDYRAMDLVFWPGHTGILISTDQILHATAHTLNCLIEPLDDVISRAGPVSSVKRIF</sequence>